<dbReference type="PANTHER" id="PTHR43413:SF1">
    <property type="entry name" value="SIROHEME DECARBOXYLASE NIRL SUBUNIT"/>
    <property type="match status" value="1"/>
</dbReference>
<feature type="domain" description="Siroheme decarboxylase AsnC-like ligand binding" evidence="7">
    <location>
        <begin position="82"/>
        <end position="169"/>
    </location>
</feature>
<dbReference type="EC" id="4.1.1.111" evidence="4"/>
<dbReference type="AlphaFoldDB" id="A0A3B1BAX9"/>
<evidence type="ECO:0000256" key="6">
    <source>
        <dbReference type="SAM" id="MobiDB-lite"/>
    </source>
</evidence>
<gene>
    <name evidence="9" type="ORF">MNBD_GAMMA25-153</name>
</gene>
<comment type="similarity">
    <text evidence="3">Belongs to the Ahb/Nir family.</text>
</comment>
<feature type="region of interest" description="Disordered" evidence="6">
    <location>
        <begin position="1"/>
        <end position="22"/>
    </location>
</feature>
<evidence type="ECO:0000256" key="2">
    <source>
        <dbReference type="ARBA" id="ARBA00023444"/>
    </source>
</evidence>
<dbReference type="SUPFAM" id="SSF46785">
    <property type="entry name" value="Winged helix' DNA-binding domain"/>
    <property type="match status" value="1"/>
</dbReference>
<comment type="catalytic activity">
    <reaction evidence="5">
        <text>siroheme + 2 H(+) = 12,18-didecarboxysiroheme + 2 CO2</text>
        <dbReference type="Rhea" id="RHEA:19093"/>
        <dbReference type="ChEBI" id="CHEBI:15378"/>
        <dbReference type="ChEBI" id="CHEBI:16526"/>
        <dbReference type="ChEBI" id="CHEBI:60052"/>
        <dbReference type="ChEBI" id="CHEBI:140497"/>
        <dbReference type="EC" id="4.1.1.111"/>
    </reaction>
</comment>
<evidence type="ECO:0000256" key="3">
    <source>
        <dbReference type="ARBA" id="ARBA00023457"/>
    </source>
</evidence>
<evidence type="ECO:0000256" key="1">
    <source>
        <dbReference type="ARBA" id="ARBA00023239"/>
    </source>
</evidence>
<reference evidence="9" key="1">
    <citation type="submission" date="2018-06" db="EMBL/GenBank/DDBJ databases">
        <authorList>
            <person name="Zhirakovskaya E."/>
        </authorList>
    </citation>
    <scope>NUCLEOTIDE SEQUENCE</scope>
</reference>
<comment type="pathway">
    <text evidence="2">Porphyrin-containing compound metabolism.</text>
</comment>
<dbReference type="PANTHER" id="PTHR43413">
    <property type="entry name" value="TRANSCRIPTIONAL REGULATOR, ASNC FAMILY"/>
    <property type="match status" value="1"/>
</dbReference>
<evidence type="ECO:0000256" key="5">
    <source>
        <dbReference type="ARBA" id="ARBA00048470"/>
    </source>
</evidence>
<evidence type="ECO:0000259" key="8">
    <source>
        <dbReference type="Pfam" id="PF22451"/>
    </source>
</evidence>
<dbReference type="InterPro" id="IPR036390">
    <property type="entry name" value="WH_DNA-bd_sf"/>
</dbReference>
<dbReference type="Gene3D" id="3.30.70.3460">
    <property type="match status" value="1"/>
</dbReference>
<protein>
    <recommendedName>
        <fullName evidence="4">siroheme decarboxylase</fullName>
        <ecNumber evidence="4">4.1.1.111</ecNumber>
    </recommendedName>
</protein>
<sequence>MDMKVKATHLDSGGQEKPGNLSDADRKVIAGIQCGLPLVSRPYAEIGQAIGMTESEVIERVSSLRERGLIKRMGVIVRHHELGYRTNAMVVWDIPDQQVSDLGQCMGCFEFVTLCYRRPRCLPDWPYNLFTMIHGHNRDEVMDKLHFLIHRCQLQDIPHDVLFSGRRFKQRGAVYQPVLEKLGGL</sequence>
<evidence type="ECO:0000259" key="7">
    <source>
        <dbReference type="Pfam" id="PF17805"/>
    </source>
</evidence>
<dbReference type="EMBL" id="UOFY01000031">
    <property type="protein sequence ID" value="VAX09134.1"/>
    <property type="molecule type" value="Genomic_DNA"/>
</dbReference>
<dbReference type="GO" id="GO:0016829">
    <property type="term" value="F:lyase activity"/>
    <property type="evidence" value="ECO:0007669"/>
    <property type="project" value="UniProtKB-KW"/>
</dbReference>
<dbReference type="InterPro" id="IPR053953">
    <property type="entry name" value="NirdL-like_HTH"/>
</dbReference>
<dbReference type="Pfam" id="PF22451">
    <property type="entry name" value="NirdL-like_HTH"/>
    <property type="match status" value="1"/>
</dbReference>
<proteinExistence type="inferred from homology"/>
<name>A0A3B1BAX9_9ZZZZ</name>
<dbReference type="InterPro" id="IPR050684">
    <property type="entry name" value="HTH-Siroheme_Decarb"/>
</dbReference>
<evidence type="ECO:0000256" key="4">
    <source>
        <dbReference type="ARBA" id="ARBA00023471"/>
    </source>
</evidence>
<feature type="domain" description="Siroheme decarboxylase NirL-like HTH" evidence="8">
    <location>
        <begin position="25"/>
        <end position="70"/>
    </location>
</feature>
<dbReference type="InterPro" id="IPR040523">
    <property type="entry name" value="AsnC_trans_reg2"/>
</dbReference>
<organism evidence="9">
    <name type="scientific">hydrothermal vent metagenome</name>
    <dbReference type="NCBI Taxonomy" id="652676"/>
    <lineage>
        <taxon>unclassified sequences</taxon>
        <taxon>metagenomes</taxon>
        <taxon>ecological metagenomes</taxon>
    </lineage>
</organism>
<keyword evidence="1" id="KW-0456">Lyase</keyword>
<dbReference type="Pfam" id="PF17805">
    <property type="entry name" value="AsnC_trans_reg2"/>
    <property type="match status" value="1"/>
</dbReference>
<dbReference type="InterPro" id="IPR019885">
    <property type="entry name" value="Tscrpt_reg_HTH_AsnC-type_CS"/>
</dbReference>
<dbReference type="PROSITE" id="PS00519">
    <property type="entry name" value="HTH_ASNC_1"/>
    <property type="match status" value="1"/>
</dbReference>
<accession>A0A3B1BAX9</accession>
<evidence type="ECO:0000313" key="9">
    <source>
        <dbReference type="EMBL" id="VAX09134.1"/>
    </source>
</evidence>